<protein>
    <submittedName>
        <fullName evidence="1">Hexosaminidase</fullName>
        <ecNumber evidence="1">3.2.1.52</ecNumber>
    </submittedName>
</protein>
<sequence>MKKKTAFTMALLLWLNALNALNGFAQEKPGFNVDNLELSREILSRNYKGSEQTLSVFTLRIKGKQSFPASGWTIYFNTRPMSVGGADSLLFNIEQVNGDLFKLRPKKGFTAIKAGGSKTITVLSTEIKNKTDLSLGFYLVWDSAASKAYAIKHKNINPVKLFEETETKLSADIYRQNQLIKNLPNSQLTRIFPTPVSYKENQGIFKLAPSVSIVADQEFSKEAGLFADELSHMLGKRPVFKGNAEKNVVRIQKGELNGAEAYELSVTPERILITAAGPAGAFYGLQSLKTLFPVLSWKGVQKEIAVPAVTVEDAPRFGFRGIMMDVGRNFQPKKQVLKTLDVMALCKMNVLHFHLNEDEGWRLEIPGLPELTAIGGHRGHTLDEKDHLMPSFGSGPYPDVNSGSGFYTRAEFIEILKYAHARHIRVIPEIETPGHARAAVRSMDARYNRLMKEGKKEAAEQYLLSDKQDKSEYRSVQGWNDNIMNVALPSTYAFLEKVVDEMRAMYTEAGAPLQTIHFGGDEVPAGVWEKSPAVNELLKKDPSIDGVDELWYYYFKRVNAMLKKKQLYLSGWEEIGLRKAMVNRQKKMVLDTRFAGENFHADVWNNLKGNEDLAYKLANAGYKVVLTCVTNLYLDLAVNPAFDEPGQYWGGYIGIEKPYQFIPFNLFKNPKDGANGEAMTQQASAGKTMLTEVGKSNIVGIQGPLWSEIITSAERFEYMMLPKLFAVAERGWATDPAWATEADGLKSNKMYQQAWSEFMNTMAKRELPRIDHYAGGYNYRIPTPGTLVENGMVHANVEYPGMVIRYTTDGSMPTVNSKVYTGPLAAKGTLQFRVFNALGRPGKAATVTTVAIKSLPKN</sequence>
<proteinExistence type="predicted"/>
<keyword evidence="2" id="KW-1185">Reference proteome</keyword>
<dbReference type="EMBL" id="JAVDTF010000001">
    <property type="protein sequence ID" value="MDR6783116.1"/>
    <property type="molecule type" value="Genomic_DNA"/>
</dbReference>
<evidence type="ECO:0000313" key="1">
    <source>
        <dbReference type="EMBL" id="MDR6783116.1"/>
    </source>
</evidence>
<dbReference type="Proteomes" id="UP001246858">
    <property type="component" value="Unassembled WGS sequence"/>
</dbReference>
<evidence type="ECO:0000313" key="2">
    <source>
        <dbReference type="Proteomes" id="UP001246858"/>
    </source>
</evidence>
<gene>
    <name evidence="1" type="ORF">J2X78_001668</name>
</gene>
<reference evidence="1" key="1">
    <citation type="submission" date="2023-07" db="EMBL/GenBank/DDBJ databases">
        <title>Sorghum-associated microbial communities from plants grown in Nebraska, USA.</title>
        <authorList>
            <person name="Schachtman D."/>
        </authorList>
    </citation>
    <scope>NUCLEOTIDE SEQUENCE</scope>
    <source>
        <strain evidence="1">2697</strain>
    </source>
</reference>
<organism evidence="1 2">
    <name type="scientific">Pedobacter africanus</name>
    <dbReference type="NCBI Taxonomy" id="151894"/>
    <lineage>
        <taxon>Bacteria</taxon>
        <taxon>Pseudomonadati</taxon>
        <taxon>Bacteroidota</taxon>
        <taxon>Sphingobacteriia</taxon>
        <taxon>Sphingobacteriales</taxon>
        <taxon>Sphingobacteriaceae</taxon>
        <taxon>Pedobacter</taxon>
    </lineage>
</organism>
<comment type="caution">
    <text evidence="1">The sequence shown here is derived from an EMBL/GenBank/DDBJ whole genome shotgun (WGS) entry which is preliminary data.</text>
</comment>
<dbReference type="EC" id="3.2.1.52" evidence="1"/>
<keyword evidence="1" id="KW-0378">Hydrolase</keyword>
<keyword evidence="1" id="KW-0326">Glycosidase</keyword>
<accession>A0ACC6KV72</accession>
<name>A0ACC6KV72_9SPHI</name>